<dbReference type="InterPro" id="IPR027268">
    <property type="entry name" value="Peptidase_M4/M1_CTD_sf"/>
</dbReference>
<evidence type="ECO:0000259" key="2">
    <source>
        <dbReference type="Pfam" id="PF01433"/>
    </source>
</evidence>
<feature type="transmembrane region" description="Helical" evidence="1">
    <location>
        <begin position="567"/>
        <end position="589"/>
    </location>
</feature>
<feature type="transmembrane region" description="Helical" evidence="1">
    <location>
        <begin position="145"/>
        <end position="167"/>
    </location>
</feature>
<dbReference type="EMBL" id="CP060717">
    <property type="protein sequence ID" value="QNN65401.1"/>
    <property type="molecule type" value="Genomic_DNA"/>
</dbReference>
<keyword evidence="3" id="KW-0378">Hydrolase</keyword>
<evidence type="ECO:0000313" key="3">
    <source>
        <dbReference type="EMBL" id="QNN65401.1"/>
    </source>
</evidence>
<dbReference type="Pfam" id="PF01433">
    <property type="entry name" value="Peptidase_M1"/>
    <property type="match status" value="1"/>
</dbReference>
<keyword evidence="3" id="KW-0031">Aminopeptidase</keyword>
<evidence type="ECO:0000313" key="4">
    <source>
        <dbReference type="Proteomes" id="UP000515955"/>
    </source>
</evidence>
<accession>A0A7G9SC26</accession>
<keyword evidence="3" id="KW-0645">Protease</keyword>
<dbReference type="GO" id="GO:0008270">
    <property type="term" value="F:zinc ion binding"/>
    <property type="evidence" value="ECO:0007669"/>
    <property type="project" value="InterPro"/>
</dbReference>
<organism evidence="3 4">
    <name type="scientific">Sphingomonas rhizophila</name>
    <dbReference type="NCBI Taxonomy" id="2071607"/>
    <lineage>
        <taxon>Bacteria</taxon>
        <taxon>Pseudomonadati</taxon>
        <taxon>Pseudomonadota</taxon>
        <taxon>Alphaproteobacteria</taxon>
        <taxon>Sphingomonadales</taxon>
        <taxon>Sphingomonadaceae</taxon>
        <taxon>Sphingomonas</taxon>
    </lineage>
</organism>
<feature type="transmembrane region" description="Helical" evidence="1">
    <location>
        <begin position="446"/>
        <end position="470"/>
    </location>
</feature>
<dbReference type="AlphaFoldDB" id="A0A7G9SC26"/>
<feature type="transmembrane region" description="Helical" evidence="1">
    <location>
        <begin position="410"/>
        <end position="434"/>
    </location>
</feature>
<sequence>MLRPVAAFEVRYLVRNPLFLATFAAFFLASFFDMAIFKLVQEAGGTVLFNSPNAIIKTHLIASLLYLFVGAAFISNALLRDRQTGYAPILLTTRVSKADVLLGRLAGAIVAGAAVLAAVSLGTWLGTLMPFADQAMLGPNRLSGWAFGYLFFAFPNAIIISAILFALTGATRSTAGTFIGVVLLLVFYLVGQRLMENAPDLISLRVLADPFGMSGYMAGARYLTAPELNAGIVPVTPLMIGSRLLWLAIAAVLITMTVRMHRMAEPNVSARRLRKLARASQAPSTRPDRVAEAVLPSATFDRRTARRQFAARVRMDARHVLKSPVFVVLLLIAFAFAIPGLLSASTFAGTPLYPLTSILVPILNASFRTFLVIVAAYFAGELVWRDRERHIDQLIDAAPVPSWSLMLPKFLGLALVLLSTLAVTVLVAMLVQFASGAVPIRPGEYLRWYVLPTGADLLLVAALAIFVQALSPGKYAGWGVMAVYVVLLFVGPAIGLAHPLAFYGQVPGVPLADMTGSGSFGAAAWWVRLFWAAIAGLMLVAAQLLWPRGIAGGMRTKLRLLPRRWTGPARAMTLSLLGMAGLSGAWIFYNGHILNRYETTAQSEDYLADYERRYLRYASRPQPVVTHLALSVDLFPDQPRADVGGTLRFENKSGQPIRDLHVRVANAGLELLAADVAGARLVHDDRRFGYRIFRFDRPMLPDATGTLTFRGRRGRAGFVLSGQERALVENGTVLDAFDLIPRIGMHDSGLLTDPAARKRQGLDPARPLPALESRRAVDTLMSDNGWITADLTVSTAADQTPVAPGRRVWDRKAHGRRVARFVSDVPTFNDVSFHSGRFALASLMHGGVKFAVYHHPEHRWNVRRMLDAMTRSVDYYRSAFGPYQFDRLQIVENPYGEGAHAYPHTLSMGEAGGFAMDLRDPSQLDIATMLVAHETAHQWWGHQLRGTRMEGTALLIETLAQYSALMVLEKTKGPDQVQRFLRFQRDRYLAGRRAQVGAEPPLVRVAPGDNHITYGKGALAMYLLRQQMGEAVVNRALRGLLARHRFSVPPYPRSLDLVAALRAEAQLPQQQELITDVFERVTLYDFKIDGVTSARRPDGQWTTVVTVKAAKAFVGGDGIARTAPLDAIVPIALLSMHPEEAVARSAVLRQSTQRLRSGEQKVRFVTARRPAYVAVDPSAFMSTGRSTTIC</sequence>
<reference evidence="3 4" key="1">
    <citation type="submission" date="2020-08" db="EMBL/GenBank/DDBJ databases">
        <title>Genome sequence of Sphingomonas rhizophila KACC 19189T.</title>
        <authorList>
            <person name="Hyun D.-W."/>
            <person name="Bae J.-W."/>
        </authorList>
    </citation>
    <scope>NUCLEOTIDE SEQUENCE [LARGE SCALE GENOMIC DNA]</scope>
    <source>
        <strain evidence="3 4">KACC 19189</strain>
    </source>
</reference>
<name>A0A7G9SC26_9SPHN</name>
<dbReference type="InterPro" id="IPR014782">
    <property type="entry name" value="Peptidase_M1_dom"/>
</dbReference>
<feature type="transmembrane region" description="Helical" evidence="1">
    <location>
        <begin position="523"/>
        <end position="546"/>
    </location>
</feature>
<feature type="transmembrane region" description="Helical" evidence="1">
    <location>
        <begin position="18"/>
        <end position="40"/>
    </location>
</feature>
<protein>
    <submittedName>
        <fullName evidence="3">Aminopeptidase</fullName>
    </submittedName>
</protein>
<evidence type="ECO:0000256" key="1">
    <source>
        <dbReference type="SAM" id="Phobius"/>
    </source>
</evidence>
<keyword evidence="1" id="KW-0472">Membrane</keyword>
<feature type="transmembrane region" description="Helical" evidence="1">
    <location>
        <begin position="174"/>
        <end position="191"/>
    </location>
</feature>
<dbReference type="Proteomes" id="UP000515955">
    <property type="component" value="Chromosome"/>
</dbReference>
<feature type="transmembrane region" description="Helical" evidence="1">
    <location>
        <begin position="320"/>
        <end position="338"/>
    </location>
</feature>
<feature type="transmembrane region" description="Helical" evidence="1">
    <location>
        <begin position="60"/>
        <end position="79"/>
    </location>
</feature>
<feature type="transmembrane region" description="Helical" evidence="1">
    <location>
        <begin position="100"/>
        <end position="125"/>
    </location>
</feature>
<dbReference type="KEGG" id="srhi:H9L12_01870"/>
<keyword evidence="1" id="KW-0812">Transmembrane</keyword>
<feature type="transmembrane region" description="Helical" evidence="1">
    <location>
        <begin position="482"/>
        <end position="503"/>
    </location>
</feature>
<dbReference type="GO" id="GO:0004177">
    <property type="term" value="F:aminopeptidase activity"/>
    <property type="evidence" value="ECO:0007669"/>
    <property type="project" value="UniProtKB-KW"/>
</dbReference>
<gene>
    <name evidence="3" type="ORF">H9L12_01870</name>
</gene>
<dbReference type="PANTHER" id="PTHR43471">
    <property type="entry name" value="ABC TRANSPORTER PERMEASE"/>
    <property type="match status" value="1"/>
</dbReference>
<dbReference type="Gene3D" id="1.10.390.10">
    <property type="entry name" value="Neutral Protease Domain 2"/>
    <property type="match status" value="1"/>
</dbReference>
<dbReference type="GO" id="GO:0008237">
    <property type="term" value="F:metallopeptidase activity"/>
    <property type="evidence" value="ECO:0007669"/>
    <property type="project" value="InterPro"/>
</dbReference>
<feature type="domain" description="Peptidase M1 membrane alanine aminopeptidase" evidence="2">
    <location>
        <begin position="867"/>
        <end position="1047"/>
    </location>
</feature>
<proteinExistence type="predicted"/>
<dbReference type="SUPFAM" id="SSF55486">
    <property type="entry name" value="Metalloproteases ('zincins'), catalytic domain"/>
    <property type="match status" value="1"/>
</dbReference>
<dbReference type="RefSeq" id="WP_187542393.1">
    <property type="nucleotide sequence ID" value="NZ_CP060717.1"/>
</dbReference>
<keyword evidence="4" id="KW-1185">Reference proteome</keyword>
<keyword evidence="1" id="KW-1133">Transmembrane helix</keyword>
<feature type="transmembrane region" description="Helical" evidence="1">
    <location>
        <begin position="358"/>
        <end position="379"/>
    </location>
</feature>